<reference evidence="2 3" key="2">
    <citation type="submission" date="2018-11" db="EMBL/GenBank/DDBJ databases">
        <authorList>
            <consortium name="Pathogen Informatics"/>
        </authorList>
    </citation>
    <scope>NUCLEOTIDE SEQUENCE [LARGE SCALE GENOMIC DNA]</scope>
</reference>
<proteinExistence type="predicted"/>
<organism evidence="4">
    <name type="scientific">Gongylonema pulchrum</name>
    <dbReference type="NCBI Taxonomy" id="637853"/>
    <lineage>
        <taxon>Eukaryota</taxon>
        <taxon>Metazoa</taxon>
        <taxon>Ecdysozoa</taxon>
        <taxon>Nematoda</taxon>
        <taxon>Chromadorea</taxon>
        <taxon>Rhabditida</taxon>
        <taxon>Spirurina</taxon>
        <taxon>Spiruromorpha</taxon>
        <taxon>Spiruroidea</taxon>
        <taxon>Gongylonematidae</taxon>
        <taxon>Gongylonema</taxon>
    </lineage>
</organism>
<dbReference type="OrthoDB" id="10258914at2759"/>
<feature type="coiled-coil region" evidence="1">
    <location>
        <begin position="2"/>
        <end position="57"/>
    </location>
</feature>
<gene>
    <name evidence="2" type="ORF">GPUH_LOCUS7791</name>
</gene>
<evidence type="ECO:0000313" key="3">
    <source>
        <dbReference type="Proteomes" id="UP000271098"/>
    </source>
</evidence>
<keyword evidence="3" id="KW-1185">Reference proteome</keyword>
<accession>A0A183DGF0</accession>
<name>A0A183DGF0_9BILA</name>
<evidence type="ECO:0000313" key="2">
    <source>
        <dbReference type="EMBL" id="VDK59689.1"/>
    </source>
</evidence>
<dbReference type="EMBL" id="UYRT01021028">
    <property type="protein sequence ID" value="VDK59689.1"/>
    <property type="molecule type" value="Genomic_DNA"/>
</dbReference>
<evidence type="ECO:0000313" key="4">
    <source>
        <dbReference type="WBParaSite" id="GPUH_0000780001-mRNA-1"/>
    </source>
</evidence>
<dbReference type="Proteomes" id="UP000271098">
    <property type="component" value="Unassembled WGS sequence"/>
</dbReference>
<protein>
    <submittedName>
        <fullName evidence="2 4">Uncharacterized protein</fullName>
    </submittedName>
</protein>
<reference evidence="4" key="1">
    <citation type="submission" date="2016-06" db="UniProtKB">
        <authorList>
            <consortium name="WormBaseParasite"/>
        </authorList>
    </citation>
    <scope>IDENTIFICATION</scope>
</reference>
<sequence>MVKEIEECRTEIRKNLNDSREKKANEKAMTEDLLLRLNQLQEEVKEMKNAIAQTRANTIAIEQKILSFISDI</sequence>
<evidence type="ECO:0000256" key="1">
    <source>
        <dbReference type="SAM" id="Coils"/>
    </source>
</evidence>
<dbReference type="AlphaFoldDB" id="A0A183DGF0"/>
<dbReference type="WBParaSite" id="GPUH_0000780001-mRNA-1">
    <property type="protein sequence ID" value="GPUH_0000780001-mRNA-1"/>
    <property type="gene ID" value="GPUH_0000780001"/>
</dbReference>
<keyword evidence="1" id="KW-0175">Coiled coil</keyword>